<organism evidence="2 3">
    <name type="scientific">Catenulispora yoronensis</name>
    <dbReference type="NCBI Taxonomy" id="450799"/>
    <lineage>
        <taxon>Bacteria</taxon>
        <taxon>Bacillati</taxon>
        <taxon>Actinomycetota</taxon>
        <taxon>Actinomycetes</taxon>
        <taxon>Catenulisporales</taxon>
        <taxon>Catenulisporaceae</taxon>
        <taxon>Catenulispora</taxon>
    </lineage>
</organism>
<keyword evidence="3" id="KW-1185">Reference proteome</keyword>
<name>A0ABN2U2L4_9ACTN</name>
<feature type="signal peptide" evidence="1">
    <location>
        <begin position="1"/>
        <end position="21"/>
    </location>
</feature>
<gene>
    <name evidence="2" type="ORF">GCM10009839_27220</name>
</gene>
<dbReference type="Proteomes" id="UP001500751">
    <property type="component" value="Unassembled WGS sequence"/>
</dbReference>
<dbReference type="EMBL" id="BAAAQN010000013">
    <property type="protein sequence ID" value="GAA2027122.1"/>
    <property type="molecule type" value="Genomic_DNA"/>
</dbReference>
<reference evidence="2 3" key="1">
    <citation type="journal article" date="2019" name="Int. J. Syst. Evol. Microbiol.">
        <title>The Global Catalogue of Microorganisms (GCM) 10K type strain sequencing project: providing services to taxonomists for standard genome sequencing and annotation.</title>
        <authorList>
            <consortium name="The Broad Institute Genomics Platform"/>
            <consortium name="The Broad Institute Genome Sequencing Center for Infectious Disease"/>
            <person name="Wu L."/>
            <person name="Ma J."/>
        </authorList>
    </citation>
    <scope>NUCLEOTIDE SEQUENCE [LARGE SCALE GENOMIC DNA]</scope>
    <source>
        <strain evidence="2 3">JCM 16014</strain>
    </source>
</reference>
<proteinExistence type="predicted"/>
<evidence type="ECO:0000313" key="3">
    <source>
        <dbReference type="Proteomes" id="UP001500751"/>
    </source>
</evidence>
<dbReference type="RefSeq" id="WP_344665926.1">
    <property type="nucleotide sequence ID" value="NZ_BAAAQN010000013.1"/>
</dbReference>
<evidence type="ECO:0000313" key="2">
    <source>
        <dbReference type="EMBL" id="GAA2027122.1"/>
    </source>
</evidence>
<keyword evidence="1" id="KW-0732">Signal</keyword>
<sequence>MRRILVSGVAALAAITATAGAATGIAAARGADRGAGRAGHVVAMDTGWGNPSCPYLAPNCPPPGPPHV</sequence>
<accession>A0ABN2U2L4</accession>
<feature type="chain" id="PRO_5047396681" evidence="1">
    <location>
        <begin position="22"/>
        <end position="68"/>
    </location>
</feature>
<protein>
    <submittedName>
        <fullName evidence="2">Uncharacterized protein</fullName>
    </submittedName>
</protein>
<comment type="caution">
    <text evidence="2">The sequence shown here is derived from an EMBL/GenBank/DDBJ whole genome shotgun (WGS) entry which is preliminary data.</text>
</comment>
<evidence type="ECO:0000256" key="1">
    <source>
        <dbReference type="SAM" id="SignalP"/>
    </source>
</evidence>